<protein>
    <submittedName>
        <fullName evidence="1">Uncharacterized protein</fullName>
    </submittedName>
</protein>
<proteinExistence type="predicted"/>
<dbReference type="EMBL" id="GDHC01008937">
    <property type="protein sequence ID" value="JAQ09692.1"/>
    <property type="molecule type" value="Transcribed_RNA"/>
</dbReference>
<organism evidence="1">
    <name type="scientific">Lygus hesperus</name>
    <name type="common">Western plant bug</name>
    <dbReference type="NCBI Taxonomy" id="30085"/>
    <lineage>
        <taxon>Eukaryota</taxon>
        <taxon>Metazoa</taxon>
        <taxon>Ecdysozoa</taxon>
        <taxon>Arthropoda</taxon>
        <taxon>Hexapoda</taxon>
        <taxon>Insecta</taxon>
        <taxon>Pterygota</taxon>
        <taxon>Neoptera</taxon>
        <taxon>Paraneoptera</taxon>
        <taxon>Hemiptera</taxon>
        <taxon>Heteroptera</taxon>
        <taxon>Panheteroptera</taxon>
        <taxon>Cimicomorpha</taxon>
        <taxon>Miridae</taxon>
        <taxon>Mirini</taxon>
        <taxon>Lygus</taxon>
    </lineage>
</organism>
<dbReference type="AlphaFoldDB" id="A0A146LSE3"/>
<evidence type="ECO:0000313" key="1">
    <source>
        <dbReference type="EMBL" id="JAQ09692.1"/>
    </source>
</evidence>
<feature type="non-terminal residue" evidence="1">
    <location>
        <position position="1"/>
    </location>
</feature>
<reference evidence="1" key="1">
    <citation type="journal article" date="2016" name="Gigascience">
        <title>De novo construction of an expanded transcriptome assembly for the western tarnished plant bug, Lygus hesperus.</title>
        <authorList>
            <person name="Tassone E.E."/>
            <person name="Geib S.M."/>
            <person name="Hall B."/>
            <person name="Fabrick J.A."/>
            <person name="Brent C.S."/>
            <person name="Hull J.J."/>
        </authorList>
    </citation>
    <scope>NUCLEOTIDE SEQUENCE</scope>
</reference>
<sequence>QGSSGVQESSPSSWWCSEIHKYDQNEAGAQRCGRRGEKTREESRPELGFLFLLCGGSHKSNTISAYESLARGTREPWRGPSIKTYTKDWAALNVGRSDEELPPIMVTFLSLPDGYLPISTQWILLQGYLLFSS</sequence>
<gene>
    <name evidence="1" type="ORF">g.37137</name>
</gene>
<accession>A0A146LSE3</accession>
<name>A0A146LSE3_LYGHE</name>